<dbReference type="PANTHER" id="PTHR35788">
    <property type="entry name" value="EXPORTED PROTEIN-RELATED"/>
    <property type="match status" value="1"/>
</dbReference>
<dbReference type="EMBL" id="JAECVW010000010">
    <property type="protein sequence ID" value="MBH8596147.1"/>
    <property type="molecule type" value="Genomic_DNA"/>
</dbReference>
<dbReference type="InterPro" id="IPR022029">
    <property type="entry name" value="YoaR-like_PG-bd"/>
</dbReference>
<dbReference type="Pfam" id="PF12229">
    <property type="entry name" value="PG_binding_4"/>
    <property type="match status" value="1"/>
</dbReference>
<evidence type="ECO:0000256" key="1">
    <source>
        <dbReference type="SAM" id="MobiDB-lite"/>
    </source>
</evidence>
<feature type="region of interest" description="Disordered" evidence="1">
    <location>
        <begin position="1"/>
        <end position="90"/>
    </location>
</feature>
<comment type="caution">
    <text evidence="4">The sequence shown here is derived from an EMBL/GenBank/DDBJ whole genome shotgun (WGS) entry which is preliminary data.</text>
</comment>
<evidence type="ECO:0000256" key="2">
    <source>
        <dbReference type="SAM" id="Phobius"/>
    </source>
</evidence>
<dbReference type="InterPro" id="IPR007391">
    <property type="entry name" value="Vancomycin_resist_VanW"/>
</dbReference>
<evidence type="ECO:0000259" key="3">
    <source>
        <dbReference type="Pfam" id="PF12229"/>
    </source>
</evidence>
<dbReference type="Proteomes" id="UP000633619">
    <property type="component" value="Unassembled WGS sequence"/>
</dbReference>
<keyword evidence="5" id="KW-1185">Reference proteome</keyword>
<sequence>MEEKEKKHEEHSSETKSELMNSVDGKKPEGTGSGEQQVSGDPGAFSPTGTEAHAKVEQTHAKPEAMSEQNEPNEKADKTPAGVPQERGIRERIKSEIKNTPRPKKILVSTILASMTVVAILGFGVYGPAGTTEEVSAVQTEEEKKDPAKLILQHEDKKYELDLWQLGYDGKNPESVDMKKLTEWLDNVRKEVRVEPKNARFENNRWGGALIKGEYGKDMDVEKMKEWLKNWHASLNQPYVIPMVEVKPEVTSKDLQQVDKNLIGSYTTKFNPGNVNRTTNMKLASKEIHNLVMLPGEKFSFNQVVGERTEARGYKTAHVIVKGEYTEGIGGGICQVSSTLYNSTDRAGLKMLRVVHHSADVNYVPKGRDATVSWGGPDFRFQNNLDAPILLRIFINGGELTANVYTVPGAKVKKRNVAPAPESFTEVVVDQNGKEVPQS</sequence>
<protein>
    <submittedName>
        <fullName evidence="4">VanW family protein</fullName>
    </submittedName>
</protein>
<dbReference type="PANTHER" id="PTHR35788:SF1">
    <property type="entry name" value="EXPORTED PROTEIN"/>
    <property type="match status" value="1"/>
</dbReference>
<dbReference type="InterPro" id="IPR052913">
    <property type="entry name" value="Glycopeptide_resist_protein"/>
</dbReference>
<keyword evidence="2" id="KW-0812">Transmembrane</keyword>
<reference evidence="4 5" key="1">
    <citation type="submission" date="2020-12" db="EMBL/GenBank/DDBJ databases">
        <title>WGS of Thermoactinomyces spp.</title>
        <authorList>
            <person name="Cheng K."/>
        </authorList>
    </citation>
    <scope>NUCLEOTIDE SEQUENCE [LARGE SCALE GENOMIC DNA]</scope>
    <source>
        <strain evidence="5">CICC 10671\DSM 43846</strain>
    </source>
</reference>
<keyword evidence="2" id="KW-0472">Membrane</keyword>
<gene>
    <name evidence="4" type="ORF">I8U20_12630</name>
</gene>
<evidence type="ECO:0000313" key="4">
    <source>
        <dbReference type="EMBL" id="MBH8596147.1"/>
    </source>
</evidence>
<dbReference type="RefSeq" id="WP_181732821.1">
    <property type="nucleotide sequence ID" value="NZ_JACEIR010000012.1"/>
</dbReference>
<dbReference type="AlphaFoldDB" id="A0A8I1A5L9"/>
<dbReference type="Pfam" id="PF04294">
    <property type="entry name" value="VanW"/>
    <property type="match status" value="1"/>
</dbReference>
<keyword evidence="2" id="KW-1133">Transmembrane helix</keyword>
<feature type="compositionally biased region" description="Basic and acidic residues" evidence="1">
    <location>
        <begin position="52"/>
        <end position="65"/>
    </location>
</feature>
<feature type="compositionally biased region" description="Basic and acidic residues" evidence="1">
    <location>
        <begin position="1"/>
        <end position="17"/>
    </location>
</feature>
<proteinExistence type="predicted"/>
<organism evidence="4 5">
    <name type="scientific">Thermoactinomyces intermedius</name>
    <dbReference type="NCBI Taxonomy" id="2024"/>
    <lineage>
        <taxon>Bacteria</taxon>
        <taxon>Bacillati</taxon>
        <taxon>Bacillota</taxon>
        <taxon>Bacilli</taxon>
        <taxon>Bacillales</taxon>
        <taxon>Thermoactinomycetaceae</taxon>
        <taxon>Thermoactinomyces</taxon>
    </lineage>
</organism>
<feature type="transmembrane region" description="Helical" evidence="2">
    <location>
        <begin position="106"/>
        <end position="126"/>
    </location>
</feature>
<name>A0A8I1A5L9_THEIN</name>
<accession>A0A8I1A5L9</accession>
<evidence type="ECO:0000313" key="5">
    <source>
        <dbReference type="Proteomes" id="UP000633619"/>
    </source>
</evidence>
<feature type="domain" description="YoaR-like putative peptidoglycan binding" evidence="3">
    <location>
        <begin position="175"/>
        <end position="229"/>
    </location>
</feature>